<keyword evidence="2" id="KW-0732">Signal</keyword>
<evidence type="ECO:0000313" key="4">
    <source>
        <dbReference type="Proteomes" id="UP000026960"/>
    </source>
</evidence>
<feature type="region of interest" description="Disordered" evidence="1">
    <location>
        <begin position="68"/>
        <end position="108"/>
    </location>
</feature>
<evidence type="ECO:0000256" key="1">
    <source>
        <dbReference type="SAM" id="MobiDB-lite"/>
    </source>
</evidence>
<dbReference type="PaxDb" id="65489-OBART03G15020.1"/>
<feature type="compositionally biased region" description="Gly residues" evidence="1">
    <location>
        <begin position="80"/>
        <end position="92"/>
    </location>
</feature>
<accession>A0A0D3FHQ3</accession>
<keyword evidence="4" id="KW-1185">Reference proteome</keyword>
<reference evidence="3" key="2">
    <citation type="submission" date="2015-03" db="UniProtKB">
        <authorList>
            <consortium name="EnsemblPlants"/>
        </authorList>
    </citation>
    <scope>IDENTIFICATION</scope>
</reference>
<dbReference type="Proteomes" id="UP000026960">
    <property type="component" value="Chromosome 3"/>
</dbReference>
<name>A0A0D3FHQ3_9ORYZ</name>
<sequence length="164" mass="17381">MSVRFSFFLLPILSLPFGMRAWLIPLPSEDRHTPIDKLAATVLSHPLQSCRFAACKHRPLMPIPPPQRMTAATKSSSSTYGGGGGGGNGGGVLQRRQRRRVEVAPSGEVELAEDTCAGMSSSAMTTASLAHPSAELGGSKLKLYSMSSGLASIRLWSVRPVSTS</sequence>
<dbReference type="HOGENOM" id="CLU_100774_0_0_1"/>
<protein>
    <submittedName>
        <fullName evidence="3">Uncharacterized protein</fullName>
    </submittedName>
</protein>
<dbReference type="AlphaFoldDB" id="A0A0D3FHQ3"/>
<organism evidence="3">
    <name type="scientific">Oryza barthii</name>
    <dbReference type="NCBI Taxonomy" id="65489"/>
    <lineage>
        <taxon>Eukaryota</taxon>
        <taxon>Viridiplantae</taxon>
        <taxon>Streptophyta</taxon>
        <taxon>Embryophyta</taxon>
        <taxon>Tracheophyta</taxon>
        <taxon>Spermatophyta</taxon>
        <taxon>Magnoliopsida</taxon>
        <taxon>Liliopsida</taxon>
        <taxon>Poales</taxon>
        <taxon>Poaceae</taxon>
        <taxon>BOP clade</taxon>
        <taxon>Oryzoideae</taxon>
        <taxon>Oryzeae</taxon>
        <taxon>Oryzinae</taxon>
        <taxon>Oryza</taxon>
    </lineage>
</organism>
<dbReference type="Gramene" id="OBART03G15020.1">
    <property type="protein sequence ID" value="OBART03G15020.1"/>
    <property type="gene ID" value="OBART03G15020"/>
</dbReference>
<dbReference type="EnsemblPlants" id="OBART03G15020.1">
    <property type="protein sequence ID" value="OBART03G15020.1"/>
    <property type="gene ID" value="OBART03G15020"/>
</dbReference>
<proteinExistence type="predicted"/>
<evidence type="ECO:0000313" key="3">
    <source>
        <dbReference type="EnsemblPlants" id="OBART03G15020.1"/>
    </source>
</evidence>
<feature type="signal peptide" evidence="2">
    <location>
        <begin position="1"/>
        <end position="21"/>
    </location>
</feature>
<reference evidence="3" key="1">
    <citation type="journal article" date="2009" name="Rice">
        <title>De Novo Next Generation Sequencing of Plant Genomes.</title>
        <authorList>
            <person name="Rounsley S."/>
            <person name="Marri P.R."/>
            <person name="Yu Y."/>
            <person name="He R."/>
            <person name="Sisneros N."/>
            <person name="Goicoechea J.L."/>
            <person name="Lee S.J."/>
            <person name="Angelova A."/>
            <person name="Kudrna D."/>
            <person name="Luo M."/>
            <person name="Affourtit J."/>
            <person name="Desany B."/>
            <person name="Knight J."/>
            <person name="Niazi F."/>
            <person name="Egholm M."/>
            <person name="Wing R.A."/>
        </authorList>
    </citation>
    <scope>NUCLEOTIDE SEQUENCE [LARGE SCALE GENOMIC DNA]</scope>
    <source>
        <strain evidence="3">cv. IRGC 105608</strain>
    </source>
</reference>
<feature type="compositionally biased region" description="Polar residues" evidence="1">
    <location>
        <begin position="70"/>
        <end position="79"/>
    </location>
</feature>
<feature type="chain" id="PRO_5002261680" evidence="2">
    <location>
        <begin position="22"/>
        <end position="164"/>
    </location>
</feature>
<evidence type="ECO:0000256" key="2">
    <source>
        <dbReference type="SAM" id="SignalP"/>
    </source>
</evidence>